<dbReference type="InterPro" id="IPR024974">
    <property type="entry name" value="Sde2_N"/>
</dbReference>
<comment type="subcellular location">
    <subcellularLocation>
        <location evidence="2">Cytoplasm</location>
    </subcellularLocation>
    <subcellularLocation>
        <location evidence="1">Nucleus</location>
    </subcellularLocation>
</comment>
<dbReference type="GO" id="GO:0006397">
    <property type="term" value="P:mRNA processing"/>
    <property type="evidence" value="ECO:0007669"/>
    <property type="project" value="UniProtKB-KW"/>
</dbReference>
<keyword evidence="6" id="KW-0508">mRNA splicing</keyword>
<feature type="region of interest" description="Disordered" evidence="9">
    <location>
        <begin position="183"/>
        <end position="212"/>
    </location>
</feature>
<dbReference type="Proteomes" id="UP001163846">
    <property type="component" value="Unassembled WGS sequence"/>
</dbReference>
<evidence type="ECO:0000259" key="10">
    <source>
        <dbReference type="Pfam" id="PF13019"/>
    </source>
</evidence>
<evidence type="ECO:0000256" key="4">
    <source>
        <dbReference type="ARBA" id="ARBA00022490"/>
    </source>
</evidence>
<dbReference type="GO" id="GO:0005737">
    <property type="term" value="C:cytoplasm"/>
    <property type="evidence" value="ECO:0007669"/>
    <property type="project" value="UniProtKB-SubCell"/>
</dbReference>
<feature type="domain" description="Sde2 ubiquitin" evidence="10">
    <location>
        <begin position="3"/>
        <end position="102"/>
    </location>
</feature>
<feature type="compositionally biased region" description="Polar residues" evidence="9">
    <location>
        <begin position="119"/>
        <end position="128"/>
    </location>
</feature>
<dbReference type="InterPro" id="IPR051421">
    <property type="entry name" value="RNA_Proc_DNA_Dmg_Regulator"/>
</dbReference>
<dbReference type="EMBL" id="MU806437">
    <property type="protein sequence ID" value="KAJ3835189.1"/>
    <property type="molecule type" value="Genomic_DNA"/>
</dbReference>
<evidence type="ECO:0000313" key="12">
    <source>
        <dbReference type="EMBL" id="KAJ3835189.1"/>
    </source>
</evidence>
<evidence type="ECO:0000256" key="8">
    <source>
        <dbReference type="ARBA" id="ARBA00023306"/>
    </source>
</evidence>
<evidence type="ECO:0000313" key="13">
    <source>
        <dbReference type="Proteomes" id="UP001163846"/>
    </source>
</evidence>
<gene>
    <name evidence="12" type="ORF">F5878DRAFT_628650</name>
</gene>
<evidence type="ECO:0000256" key="9">
    <source>
        <dbReference type="SAM" id="MobiDB-lite"/>
    </source>
</evidence>
<keyword evidence="7" id="KW-0539">Nucleus</keyword>
<dbReference type="GO" id="GO:0008380">
    <property type="term" value="P:RNA splicing"/>
    <property type="evidence" value="ECO:0007669"/>
    <property type="project" value="UniProtKB-KW"/>
</dbReference>
<evidence type="ECO:0000256" key="6">
    <source>
        <dbReference type="ARBA" id="ARBA00023187"/>
    </source>
</evidence>
<organism evidence="12 13">
    <name type="scientific">Lentinula raphanica</name>
    <dbReference type="NCBI Taxonomy" id="153919"/>
    <lineage>
        <taxon>Eukaryota</taxon>
        <taxon>Fungi</taxon>
        <taxon>Dikarya</taxon>
        <taxon>Basidiomycota</taxon>
        <taxon>Agaricomycotina</taxon>
        <taxon>Agaricomycetes</taxon>
        <taxon>Agaricomycetidae</taxon>
        <taxon>Agaricales</taxon>
        <taxon>Marasmiineae</taxon>
        <taxon>Omphalotaceae</taxon>
        <taxon>Lentinula</taxon>
    </lineage>
</organism>
<protein>
    <submittedName>
        <fullName evidence="12">Telomere stability and silencing-domain-containing protein</fullName>
    </submittedName>
</protein>
<dbReference type="PANTHER" id="PTHR12786:SF1">
    <property type="entry name" value="SPLICING REGULATOR SDE2"/>
    <property type="match status" value="1"/>
</dbReference>
<feature type="domain" description="SDE2-like" evidence="11">
    <location>
        <begin position="103"/>
        <end position="240"/>
    </location>
</feature>
<evidence type="ECO:0000256" key="1">
    <source>
        <dbReference type="ARBA" id="ARBA00004123"/>
    </source>
</evidence>
<proteinExistence type="inferred from homology"/>
<comment type="similarity">
    <text evidence="3">Belongs to the SDE2 family.</text>
</comment>
<feature type="region of interest" description="Disordered" evidence="9">
    <location>
        <begin position="108"/>
        <end position="136"/>
    </location>
</feature>
<evidence type="ECO:0000256" key="2">
    <source>
        <dbReference type="ARBA" id="ARBA00004496"/>
    </source>
</evidence>
<dbReference type="InterPro" id="IPR053822">
    <property type="entry name" value="SDE2-like_dom"/>
</dbReference>
<evidence type="ECO:0000256" key="5">
    <source>
        <dbReference type="ARBA" id="ARBA00022664"/>
    </source>
</evidence>
<dbReference type="Pfam" id="PF22782">
    <property type="entry name" value="SDE2"/>
    <property type="match status" value="1"/>
</dbReference>
<dbReference type="AlphaFoldDB" id="A0AA38P2P5"/>
<dbReference type="Pfam" id="PF13019">
    <property type="entry name" value="Sde2_N_Ubi_yeast"/>
    <property type="match status" value="1"/>
</dbReference>
<dbReference type="GO" id="GO:0005634">
    <property type="term" value="C:nucleus"/>
    <property type="evidence" value="ECO:0007669"/>
    <property type="project" value="UniProtKB-SubCell"/>
</dbReference>
<evidence type="ECO:0000256" key="7">
    <source>
        <dbReference type="ARBA" id="ARBA00023242"/>
    </source>
</evidence>
<comment type="caution">
    <text evidence="12">The sequence shown here is derived from an EMBL/GenBank/DDBJ whole genome shotgun (WGS) entry which is preliminary data.</text>
</comment>
<keyword evidence="5" id="KW-0507">mRNA processing</keyword>
<sequence length="288" mass="30129">MITNVLVSSFAPFGTLSLAVPPSSTRLSDVLPLLNAKYPLLPSSGLVLSTHSGSQPPDSDALLSSLFSLSSLSSTTDEHDEHDEHEHEPHSFLSLRLSPRLLGGKGGFGSQLRAAGGRMSSQKTSNNDSCRDLSGRRLSTLKEAKKLAEYLESEPDRLAAKAEAQKAKLEALERRLGITGTDSAVASSSKISSSAATPSSSSSKSERPVDAVAGAKRRFEDTEYIEQSREIVDNVKSAVSAGLLKKKKAKKTKLSPDAVDVNGSPSKVGVATTTTAVVSGGPIEAVGA</sequence>
<keyword evidence="13" id="KW-1185">Reference proteome</keyword>
<dbReference type="PANTHER" id="PTHR12786">
    <property type="entry name" value="SPLICING FACTOR SF3A-RELATED"/>
    <property type="match status" value="1"/>
</dbReference>
<reference evidence="12" key="1">
    <citation type="submission" date="2022-08" db="EMBL/GenBank/DDBJ databases">
        <authorList>
            <consortium name="DOE Joint Genome Institute"/>
            <person name="Min B."/>
            <person name="Riley R."/>
            <person name="Sierra-Patev S."/>
            <person name="Naranjo-Ortiz M."/>
            <person name="Looney B."/>
            <person name="Konkel Z."/>
            <person name="Slot J.C."/>
            <person name="Sakamoto Y."/>
            <person name="Steenwyk J.L."/>
            <person name="Rokas A."/>
            <person name="Carro J."/>
            <person name="Camarero S."/>
            <person name="Ferreira P."/>
            <person name="Molpeceres G."/>
            <person name="Ruiz-Duenas F.J."/>
            <person name="Serrano A."/>
            <person name="Henrissat B."/>
            <person name="Drula E."/>
            <person name="Hughes K.W."/>
            <person name="Mata J.L."/>
            <person name="Ishikawa N.K."/>
            <person name="Vargas-Isla R."/>
            <person name="Ushijima S."/>
            <person name="Smith C.A."/>
            <person name="Ahrendt S."/>
            <person name="Andreopoulos W."/>
            <person name="He G."/>
            <person name="Labutti K."/>
            <person name="Lipzen A."/>
            <person name="Ng V."/>
            <person name="Sandor L."/>
            <person name="Barry K."/>
            <person name="Martinez A.T."/>
            <person name="Xiao Y."/>
            <person name="Gibbons J.G."/>
            <person name="Terashima K."/>
            <person name="Hibbett D.S."/>
            <person name="Grigoriev I.V."/>
        </authorList>
    </citation>
    <scope>NUCLEOTIDE SEQUENCE</scope>
    <source>
        <strain evidence="12">TFB9207</strain>
    </source>
</reference>
<keyword evidence="8" id="KW-0131">Cell cycle</keyword>
<evidence type="ECO:0000259" key="11">
    <source>
        <dbReference type="Pfam" id="PF22782"/>
    </source>
</evidence>
<keyword evidence="4" id="KW-0963">Cytoplasm</keyword>
<accession>A0AA38P2P5</accession>
<evidence type="ECO:0000256" key="3">
    <source>
        <dbReference type="ARBA" id="ARBA00008726"/>
    </source>
</evidence>
<feature type="compositionally biased region" description="Low complexity" evidence="9">
    <location>
        <begin position="183"/>
        <end position="203"/>
    </location>
</feature>
<name>A0AA38P2P5_9AGAR</name>